<accession>A0A6L9E8P6</accession>
<dbReference type="Pfam" id="PF07388">
    <property type="entry name" value="A-2_8-polyST"/>
    <property type="match status" value="1"/>
</dbReference>
<dbReference type="Proteomes" id="UP000475249">
    <property type="component" value="Unassembled WGS sequence"/>
</dbReference>
<comment type="caution">
    <text evidence="1">The sequence shown here is derived from an EMBL/GenBank/DDBJ whole genome shotgun (WGS) entry which is preliminary data.</text>
</comment>
<evidence type="ECO:0008006" key="3">
    <source>
        <dbReference type="Google" id="ProtNLM"/>
    </source>
</evidence>
<name>A0A6L9E8P6_9FLAO</name>
<keyword evidence="2" id="KW-1185">Reference proteome</keyword>
<dbReference type="Gene3D" id="3.30.370.20">
    <property type="match status" value="1"/>
</dbReference>
<dbReference type="RefSeq" id="WP_161433859.1">
    <property type="nucleotide sequence ID" value="NZ_WXYO01000001.1"/>
</dbReference>
<dbReference type="InterPro" id="IPR010866">
    <property type="entry name" value="A-2_8-polyST"/>
</dbReference>
<dbReference type="AlphaFoldDB" id="A0A6L9E8P6"/>
<reference evidence="1 2" key="1">
    <citation type="submission" date="2020-01" db="EMBL/GenBank/DDBJ databases">
        <title>Bacteria diversity of Porities sp.</title>
        <authorList>
            <person name="Wang G."/>
        </authorList>
    </citation>
    <scope>NUCLEOTIDE SEQUENCE [LARGE SCALE GENOMIC DNA]</scope>
    <source>
        <strain evidence="1 2">R33</strain>
    </source>
</reference>
<evidence type="ECO:0000313" key="2">
    <source>
        <dbReference type="Proteomes" id="UP000475249"/>
    </source>
</evidence>
<dbReference type="EMBL" id="WXYO01000001">
    <property type="protein sequence ID" value="NAS10973.1"/>
    <property type="molecule type" value="Genomic_DNA"/>
</dbReference>
<protein>
    <recommendedName>
        <fullName evidence="3">Glycosyltransferase family 52</fullName>
    </recommendedName>
</protein>
<evidence type="ECO:0000313" key="1">
    <source>
        <dbReference type="EMBL" id="NAS10973.1"/>
    </source>
</evidence>
<organism evidence="1 2">
    <name type="scientific">Poritiphilus flavus</name>
    <dbReference type="NCBI Taxonomy" id="2697053"/>
    <lineage>
        <taxon>Bacteria</taxon>
        <taxon>Pseudomonadati</taxon>
        <taxon>Bacteroidota</taxon>
        <taxon>Flavobacteriia</taxon>
        <taxon>Flavobacteriales</taxon>
        <taxon>Flavobacteriaceae</taxon>
        <taxon>Poritiphilus</taxon>
    </lineage>
</organism>
<sequence>MSDSVRTNIFIAHTPLQNFIASKIVKQYFNDSGINNMLYTTVAWKNKEHFNSYHFINKNSFFSKTVNTYMAKKEIGRILKSRPCNLFIPHTSALLDNYFFYSFPREKYGVRINFYYEGILYFYEYHEPFIPKVHLKRKWFALLCGFVYKRNPTIFPEDSSGIYKIYSILPEFTIGPAEKITKVSILEEDYIGKENCALIIGGKPKALDNSEMISLYELMIQKILSNKRIDKIYFKGHHADQTTNFEDANKGLLKVDDITQNSPVEEVIARYKPSLVVSYPSSALVSLKSMYEDKIEISSYYIDEKKEHLNKLWPIFEKLQIQLTLI</sequence>
<gene>
    <name evidence="1" type="ORF">GTQ38_03095</name>
</gene>
<proteinExistence type="predicted"/>